<evidence type="ECO:0000256" key="1">
    <source>
        <dbReference type="SAM" id="Phobius"/>
    </source>
</evidence>
<keyword evidence="1" id="KW-0812">Transmembrane</keyword>
<comment type="caution">
    <text evidence="3">The sequence shown here is derived from an EMBL/GenBank/DDBJ whole genome shotgun (WGS) entry which is preliminary data.</text>
</comment>
<feature type="transmembrane region" description="Helical" evidence="1">
    <location>
        <begin position="23"/>
        <end position="42"/>
    </location>
</feature>
<dbReference type="STRING" id="307972.A0A2G8LKD4"/>
<dbReference type="InterPro" id="IPR006029">
    <property type="entry name" value="Neurotrans-gated_channel_TM"/>
</dbReference>
<dbReference type="Gene3D" id="1.20.58.390">
    <property type="entry name" value="Neurotransmitter-gated ion-channel transmembrane domain"/>
    <property type="match status" value="1"/>
</dbReference>
<dbReference type="InterPro" id="IPR006028">
    <property type="entry name" value="GABAA/Glycine_rcpt"/>
</dbReference>
<dbReference type="Pfam" id="PF02932">
    <property type="entry name" value="Neur_chan_memb"/>
    <property type="match status" value="1"/>
</dbReference>
<reference evidence="3 4" key="1">
    <citation type="journal article" date="2017" name="PLoS Biol.">
        <title>The sea cucumber genome provides insights into morphological evolution and visceral regeneration.</title>
        <authorList>
            <person name="Zhang X."/>
            <person name="Sun L."/>
            <person name="Yuan J."/>
            <person name="Sun Y."/>
            <person name="Gao Y."/>
            <person name="Zhang L."/>
            <person name="Li S."/>
            <person name="Dai H."/>
            <person name="Hamel J.F."/>
            <person name="Liu C."/>
            <person name="Yu Y."/>
            <person name="Liu S."/>
            <person name="Lin W."/>
            <person name="Guo K."/>
            <person name="Jin S."/>
            <person name="Xu P."/>
            <person name="Storey K.B."/>
            <person name="Huan P."/>
            <person name="Zhang T."/>
            <person name="Zhou Y."/>
            <person name="Zhang J."/>
            <person name="Lin C."/>
            <person name="Li X."/>
            <person name="Xing L."/>
            <person name="Huo D."/>
            <person name="Sun M."/>
            <person name="Wang L."/>
            <person name="Mercier A."/>
            <person name="Li F."/>
            <person name="Yang H."/>
            <person name="Xiang J."/>
        </authorList>
    </citation>
    <scope>NUCLEOTIDE SEQUENCE [LARGE SCALE GENOMIC DNA]</scope>
    <source>
        <strain evidence="3">Shaxun</strain>
        <tissue evidence="3">Muscle</tissue>
    </source>
</reference>
<feature type="transmembrane region" description="Helical" evidence="1">
    <location>
        <begin position="172"/>
        <end position="191"/>
    </location>
</feature>
<accession>A0A2G8LKD4</accession>
<dbReference type="InterPro" id="IPR038050">
    <property type="entry name" value="Neuro_actylchol_rec"/>
</dbReference>
<dbReference type="PRINTS" id="PR00253">
    <property type="entry name" value="GABAARECEPTR"/>
</dbReference>
<keyword evidence="4" id="KW-1185">Reference proteome</keyword>
<dbReference type="OrthoDB" id="8890589at2759"/>
<feature type="domain" description="Neurotransmitter-gated ion-channel transmembrane" evidence="2">
    <location>
        <begin position="1"/>
        <end position="189"/>
    </location>
</feature>
<evidence type="ECO:0000313" key="4">
    <source>
        <dbReference type="Proteomes" id="UP000230750"/>
    </source>
</evidence>
<name>A0A2G8LKD4_STIJA</name>
<keyword evidence="1" id="KW-1133">Transmembrane helix</keyword>
<evidence type="ECO:0000259" key="2">
    <source>
        <dbReference type="Pfam" id="PF02932"/>
    </source>
</evidence>
<proteinExistence type="predicted"/>
<dbReference type="GO" id="GO:0005216">
    <property type="term" value="F:monoatomic ion channel activity"/>
    <property type="evidence" value="ECO:0007669"/>
    <property type="project" value="InterPro"/>
</dbReference>
<protein>
    <submittedName>
        <fullName evidence="3">Putative gamma-aminobutyric acid receptor subunit beta-2-like isoform X2</fullName>
    </submittedName>
</protein>
<evidence type="ECO:0000313" key="3">
    <source>
        <dbReference type="EMBL" id="PIK60718.1"/>
    </source>
</evidence>
<sequence length="199" mass="23330">MTTISTSVRASLPRISYIKSIDIYVVVCYAFVFSALVEYALVNFHYWSKQKQKALEATKDTDNSKKYTDDKLDDYNRQVALRLAQVDELEADSDTTPWREEISLRRLNGPTPEPPSYASTVTPSPVRYRTTSLKYKQRTWSNGRSRRVNRGRKKKIRLFLSRMTDVDTIDRCARFLFPTSFVIFNIVYWSSYLTKLYNE</sequence>
<dbReference type="AlphaFoldDB" id="A0A2G8LKD4"/>
<gene>
    <name evidence="3" type="ORF">BSL78_02341</name>
</gene>
<dbReference type="SUPFAM" id="SSF90112">
    <property type="entry name" value="Neurotransmitter-gated ion-channel transmembrane pore"/>
    <property type="match status" value="1"/>
</dbReference>
<dbReference type="GO" id="GO:0016020">
    <property type="term" value="C:membrane"/>
    <property type="evidence" value="ECO:0007669"/>
    <property type="project" value="InterPro"/>
</dbReference>
<keyword evidence="1" id="KW-0472">Membrane</keyword>
<keyword evidence="3" id="KW-0675">Receptor</keyword>
<organism evidence="3 4">
    <name type="scientific">Stichopus japonicus</name>
    <name type="common">Sea cucumber</name>
    <dbReference type="NCBI Taxonomy" id="307972"/>
    <lineage>
        <taxon>Eukaryota</taxon>
        <taxon>Metazoa</taxon>
        <taxon>Echinodermata</taxon>
        <taxon>Eleutherozoa</taxon>
        <taxon>Echinozoa</taxon>
        <taxon>Holothuroidea</taxon>
        <taxon>Aspidochirotacea</taxon>
        <taxon>Aspidochirotida</taxon>
        <taxon>Stichopodidae</taxon>
        <taxon>Apostichopus</taxon>
    </lineage>
</organism>
<dbReference type="Proteomes" id="UP000230750">
    <property type="component" value="Unassembled WGS sequence"/>
</dbReference>
<dbReference type="EMBL" id="MRZV01000049">
    <property type="protein sequence ID" value="PIK60718.1"/>
    <property type="molecule type" value="Genomic_DNA"/>
</dbReference>
<dbReference type="InterPro" id="IPR036719">
    <property type="entry name" value="Neuro-gated_channel_TM_sf"/>
</dbReference>
<dbReference type="GO" id="GO:0004888">
    <property type="term" value="F:transmembrane signaling receptor activity"/>
    <property type="evidence" value="ECO:0007669"/>
    <property type="project" value="InterPro"/>
</dbReference>